<keyword evidence="3" id="KW-1185">Reference proteome</keyword>
<dbReference type="RefSeq" id="WP_002708340.1">
    <property type="nucleotide sequence ID" value="NZ_JH651384.1"/>
</dbReference>
<feature type="chain" id="PRO_5024972107" description="Lipoprotein" evidence="1">
    <location>
        <begin position="21"/>
        <end position="339"/>
    </location>
</feature>
<protein>
    <recommendedName>
        <fullName evidence="4">Lipoprotein</fullName>
    </recommendedName>
</protein>
<organism evidence="2 3">
    <name type="scientific">Thiothrix nivea (strain ATCC 35100 / DSM 5205 / JP2)</name>
    <dbReference type="NCBI Taxonomy" id="870187"/>
    <lineage>
        <taxon>Bacteria</taxon>
        <taxon>Pseudomonadati</taxon>
        <taxon>Pseudomonadota</taxon>
        <taxon>Gammaproteobacteria</taxon>
        <taxon>Thiotrichales</taxon>
        <taxon>Thiotrichaceae</taxon>
        <taxon>Thiothrix</taxon>
    </lineage>
</organism>
<proteinExistence type="predicted"/>
<dbReference type="PROSITE" id="PS51257">
    <property type="entry name" value="PROKAR_LIPOPROTEIN"/>
    <property type="match status" value="1"/>
</dbReference>
<sequence length="339" mass="36126" precursor="true">MRSMKWMVVALLGSTLAACGGGGSSGSAVNARAMLNPEAGSSYNRSLPDAGGGDATYVGTGGNYNAAQLSELNRPNFTLLLIQSMVEANILGNTFQRPDTSTGSASGTTVGDIRKMEEAVVAEAERSFATNPYQARPVSETVGCYGGGNLTITGDLDNSTGTGTLDVNYGDCIVGNILVRGIGKLVINAKNLTYDKFSDFTFQYNDLSIYNWETNELHLYTGARQVTKTIVNGITTDFKVQSDLHRLNHDTQLHTYDGTLYQAARSGEQIKGTMCDNVHGCVEVSTRIQVPADASQGEITMTGLNNSAIRIRVYNGGLYAEVDGEGDGSYGQAIHIFSF</sequence>
<evidence type="ECO:0000313" key="3">
    <source>
        <dbReference type="Proteomes" id="UP000005317"/>
    </source>
</evidence>
<evidence type="ECO:0000256" key="1">
    <source>
        <dbReference type="SAM" id="SignalP"/>
    </source>
</evidence>
<keyword evidence="1" id="KW-0732">Signal</keyword>
<accession>A0A656HGU0</accession>
<dbReference type="Proteomes" id="UP000005317">
    <property type="component" value="Unassembled WGS sequence"/>
</dbReference>
<dbReference type="EMBL" id="JH651384">
    <property type="protein sequence ID" value="EIJ34409.1"/>
    <property type="molecule type" value="Genomic_DNA"/>
</dbReference>
<feature type="signal peptide" evidence="1">
    <location>
        <begin position="1"/>
        <end position="20"/>
    </location>
</feature>
<dbReference type="AlphaFoldDB" id="A0A656HGU0"/>
<evidence type="ECO:0008006" key="4">
    <source>
        <dbReference type="Google" id="ProtNLM"/>
    </source>
</evidence>
<gene>
    <name evidence="2" type="ORF">Thini_1828</name>
</gene>
<name>A0A656HGU0_THINJ</name>
<reference evidence="3" key="1">
    <citation type="journal article" date="2011" name="Stand. Genomic Sci.">
        <title>Genome sequence of the filamentous, gliding Thiothrix nivea neotype strain (JP2(T)).</title>
        <authorList>
            <person name="Lapidus A."/>
            <person name="Nolan M."/>
            <person name="Lucas S."/>
            <person name="Glavina Del Rio T."/>
            <person name="Tice H."/>
            <person name="Cheng J.F."/>
            <person name="Tapia R."/>
            <person name="Han C."/>
            <person name="Goodwin L."/>
            <person name="Pitluck S."/>
            <person name="Liolios K."/>
            <person name="Pagani I."/>
            <person name="Ivanova N."/>
            <person name="Huntemann M."/>
            <person name="Mavromatis K."/>
            <person name="Mikhailova N."/>
            <person name="Pati A."/>
            <person name="Chen A."/>
            <person name="Palaniappan K."/>
            <person name="Land M."/>
            <person name="Brambilla E.M."/>
            <person name="Rohde M."/>
            <person name="Abt B."/>
            <person name="Verbarg S."/>
            <person name="Goker M."/>
            <person name="Bristow J."/>
            <person name="Eisen J.A."/>
            <person name="Markowitz V."/>
            <person name="Hugenholtz P."/>
            <person name="Kyrpides N.C."/>
            <person name="Klenk H.P."/>
            <person name="Woyke T."/>
        </authorList>
    </citation>
    <scope>NUCLEOTIDE SEQUENCE [LARGE SCALE GENOMIC DNA]</scope>
    <source>
        <strain evidence="3">ATCC 35100 / DSM 5205 / JP2</strain>
    </source>
</reference>
<evidence type="ECO:0000313" key="2">
    <source>
        <dbReference type="EMBL" id="EIJ34409.1"/>
    </source>
</evidence>
<dbReference type="OrthoDB" id="9871021at2"/>